<keyword evidence="3" id="KW-0067">ATP-binding</keyword>
<evidence type="ECO:0000256" key="4">
    <source>
        <dbReference type="ARBA" id="ARBA00038058"/>
    </source>
</evidence>
<dbReference type="AlphaFoldDB" id="A0A318H4I9"/>
<dbReference type="Proteomes" id="UP000247811">
    <property type="component" value="Unassembled WGS sequence"/>
</dbReference>
<reference evidence="6 7" key="1">
    <citation type="submission" date="2018-05" db="EMBL/GenBank/DDBJ databases">
        <title>Genomic Encyclopedia of Type Strains, Phase IV (KMG-IV): sequencing the most valuable type-strain genomes for metagenomic binning, comparative biology and taxonomic classification.</title>
        <authorList>
            <person name="Goeker M."/>
        </authorList>
    </citation>
    <scope>NUCLEOTIDE SEQUENCE [LARGE SCALE GENOMIC DNA]</scope>
    <source>
        <strain evidence="6 7">DSM 566</strain>
    </source>
</reference>
<comment type="caution">
    <text evidence="6">The sequence shown here is derived from an EMBL/GenBank/DDBJ whole genome shotgun (WGS) entry which is preliminary data.</text>
</comment>
<keyword evidence="2" id="KW-0378">Hydrolase</keyword>
<dbReference type="Pfam" id="PF13307">
    <property type="entry name" value="Helicase_C_2"/>
    <property type="match status" value="1"/>
</dbReference>
<dbReference type="InterPro" id="IPR014013">
    <property type="entry name" value="Helic_SF1/SF2_ATP-bd_DinG/Rad3"/>
</dbReference>
<dbReference type="PANTHER" id="PTHR11472:SF34">
    <property type="entry name" value="REGULATOR OF TELOMERE ELONGATION HELICASE 1"/>
    <property type="match status" value="1"/>
</dbReference>
<dbReference type="Gene3D" id="3.40.50.300">
    <property type="entry name" value="P-loop containing nucleotide triphosphate hydrolases"/>
    <property type="match status" value="2"/>
</dbReference>
<dbReference type="PROSITE" id="PS51193">
    <property type="entry name" value="HELICASE_ATP_BIND_2"/>
    <property type="match status" value="1"/>
</dbReference>
<dbReference type="PANTHER" id="PTHR11472">
    <property type="entry name" value="DNA REPAIR DEAD HELICASE RAD3/XP-D SUBFAMILY MEMBER"/>
    <property type="match status" value="1"/>
</dbReference>
<evidence type="ECO:0000256" key="2">
    <source>
        <dbReference type="ARBA" id="ARBA00022801"/>
    </source>
</evidence>
<keyword evidence="7" id="KW-1185">Reference proteome</keyword>
<proteinExistence type="inferred from homology"/>
<protein>
    <submittedName>
        <fullName evidence="6">ATP-dependent DNA helicase DinG</fullName>
    </submittedName>
</protein>
<dbReference type="GO" id="GO:0003676">
    <property type="term" value="F:nucleic acid binding"/>
    <property type="evidence" value="ECO:0007669"/>
    <property type="project" value="InterPro"/>
</dbReference>
<dbReference type="SMART" id="SM00491">
    <property type="entry name" value="HELICc2"/>
    <property type="match status" value="1"/>
</dbReference>
<comment type="similarity">
    <text evidence="4">Belongs to the helicase family. DinG subfamily.</text>
</comment>
<evidence type="ECO:0000313" key="6">
    <source>
        <dbReference type="EMBL" id="PXW98620.1"/>
    </source>
</evidence>
<evidence type="ECO:0000256" key="1">
    <source>
        <dbReference type="ARBA" id="ARBA00022741"/>
    </source>
</evidence>
<sequence length="659" mass="71133">MTVHSLLRDEVAEAFAPGGLLSRSDARFLPREVQTDLADAVAQALDERSALVAEAGTGVGKTYAYLVPLLLSGRRALVSTATKSLQDQLFLRDLPRLVRALGLPVQVALLKGRSSYLCQHRLSHARQTEEWSDRSALRMLARIEAWALGTRTGDLAELDSLDERSPIIPIVSSTRDNCLGSDCPEFRLCHVMQARREALQADIVVVNHHLFFADLTLRDTGMAELLPTVDALVFDEAHQLNEAGIQFLGRSLGSGQLLEFSRDLLTVGLSRARGLGAWRELAAQCETVARDLRLASAGPLRQASRLRWDLRAGQPDFEAALAAVEAACEASLQALEGVAGSAPDLDRLAERAIALQAQAGAFARPPEAGQVRWIDLGQHQVRLIESPLDIRESLRAQVDGARRAWIFTSATLGDDAELSWFTRSAGLEQARIVRAGSPFDYGAHARLYVPTRFPRPADPVHSDAVADLAARCAAALGGRTFVLTTTLRALQAIGARLRAQLATLAGPIEVVVQGEGPKRALLARFLAAPRAVLVGSQSFWEGIDVPGEALQCVVIDKLPFPPPGDPLVEARCRTLEASGGTGFNDYFIPEAAVSLKQGAGRLIRSESDRGLLVICDTRLVSMGYGRRLLAALPPMPLLGTEPQALKWLEALAAPVPQGR</sequence>
<dbReference type="InterPro" id="IPR011545">
    <property type="entry name" value="DEAD/DEAH_box_helicase_dom"/>
</dbReference>
<keyword evidence="1" id="KW-0547">Nucleotide-binding</keyword>
<dbReference type="GO" id="GO:0016818">
    <property type="term" value="F:hydrolase activity, acting on acid anhydrides, in phosphorus-containing anhydrides"/>
    <property type="evidence" value="ECO:0007669"/>
    <property type="project" value="InterPro"/>
</dbReference>
<dbReference type="EMBL" id="QJJS01000002">
    <property type="protein sequence ID" value="PXW98620.1"/>
    <property type="molecule type" value="Genomic_DNA"/>
</dbReference>
<dbReference type="Pfam" id="PF00270">
    <property type="entry name" value="DEAD"/>
    <property type="match status" value="1"/>
</dbReference>
<dbReference type="GO" id="GO:0003678">
    <property type="term" value="F:DNA helicase activity"/>
    <property type="evidence" value="ECO:0007669"/>
    <property type="project" value="TreeGrafter"/>
</dbReference>
<name>A0A318H4I9_9BURK</name>
<evidence type="ECO:0000259" key="5">
    <source>
        <dbReference type="PROSITE" id="PS51193"/>
    </source>
</evidence>
<evidence type="ECO:0000256" key="3">
    <source>
        <dbReference type="ARBA" id="ARBA00022840"/>
    </source>
</evidence>
<evidence type="ECO:0000313" key="7">
    <source>
        <dbReference type="Proteomes" id="UP000247811"/>
    </source>
</evidence>
<accession>A0A318H4I9</accession>
<gene>
    <name evidence="6" type="ORF">C7444_10298</name>
</gene>
<dbReference type="GO" id="GO:0006281">
    <property type="term" value="P:DNA repair"/>
    <property type="evidence" value="ECO:0007669"/>
    <property type="project" value="TreeGrafter"/>
</dbReference>
<dbReference type="RefSeq" id="WP_211317467.1">
    <property type="nucleotide sequence ID" value="NZ_QJJS01000002.1"/>
</dbReference>
<dbReference type="InterPro" id="IPR045028">
    <property type="entry name" value="DinG/Rad3-like"/>
</dbReference>
<organism evidence="6 7">
    <name type="scientific">Sphaerotilus hippei</name>
    <dbReference type="NCBI Taxonomy" id="744406"/>
    <lineage>
        <taxon>Bacteria</taxon>
        <taxon>Pseudomonadati</taxon>
        <taxon>Pseudomonadota</taxon>
        <taxon>Betaproteobacteria</taxon>
        <taxon>Burkholderiales</taxon>
        <taxon>Sphaerotilaceae</taxon>
        <taxon>Sphaerotilus</taxon>
    </lineage>
</organism>
<keyword evidence="6" id="KW-0347">Helicase</keyword>
<dbReference type="SUPFAM" id="SSF52540">
    <property type="entry name" value="P-loop containing nucleoside triphosphate hydrolases"/>
    <property type="match status" value="2"/>
</dbReference>
<dbReference type="GO" id="GO:0005524">
    <property type="term" value="F:ATP binding"/>
    <property type="evidence" value="ECO:0007669"/>
    <property type="project" value="UniProtKB-KW"/>
</dbReference>
<dbReference type="InterPro" id="IPR006555">
    <property type="entry name" value="ATP-dep_Helicase_C"/>
</dbReference>
<feature type="domain" description="Helicase ATP-binding" evidence="5">
    <location>
        <begin position="20"/>
        <end position="304"/>
    </location>
</feature>
<dbReference type="InterPro" id="IPR027417">
    <property type="entry name" value="P-loop_NTPase"/>
</dbReference>